<dbReference type="Gene3D" id="3.40.50.300">
    <property type="entry name" value="P-loop containing nucleotide triphosphate hydrolases"/>
    <property type="match status" value="1"/>
</dbReference>
<dbReference type="SUPFAM" id="SSF52540">
    <property type="entry name" value="P-loop containing nucleoside triphosphate hydrolases"/>
    <property type="match status" value="1"/>
</dbReference>
<keyword evidence="3" id="KW-1185">Reference proteome</keyword>
<evidence type="ECO:0000259" key="1">
    <source>
        <dbReference type="Pfam" id="PF01656"/>
    </source>
</evidence>
<reference evidence="3" key="1">
    <citation type="journal article" date="2019" name="Int. J. Syst. Evol. Microbiol.">
        <title>The Global Catalogue of Microorganisms (GCM) 10K type strain sequencing project: providing services to taxonomists for standard genome sequencing and annotation.</title>
        <authorList>
            <consortium name="The Broad Institute Genomics Platform"/>
            <consortium name="The Broad Institute Genome Sequencing Center for Infectious Disease"/>
            <person name="Wu L."/>
            <person name="Ma J."/>
        </authorList>
    </citation>
    <scope>NUCLEOTIDE SEQUENCE [LARGE SCALE GENOMIC DNA]</scope>
    <source>
        <strain evidence="3">NBRC 3267</strain>
    </source>
</reference>
<proteinExistence type="predicted"/>
<evidence type="ECO:0000313" key="2">
    <source>
        <dbReference type="EMBL" id="GLQ64340.1"/>
    </source>
</evidence>
<sequence>MPVIAIASPKGGAGKSTTAVILGTQLAHYGAEVTLLDCGPQSRAGGEHGEDAR</sequence>
<dbReference type="AlphaFoldDB" id="A0AAV5NJP4"/>
<comment type="caution">
    <text evidence="2">The sequence shown here is derived from an EMBL/GenBank/DDBJ whole genome shotgun (WGS) entry which is preliminary data.</text>
</comment>
<dbReference type="Proteomes" id="UP001156614">
    <property type="component" value="Unassembled WGS sequence"/>
</dbReference>
<dbReference type="InterPro" id="IPR002586">
    <property type="entry name" value="CobQ/CobB/MinD/ParA_Nub-bd_dom"/>
</dbReference>
<organism evidence="2 3">
    <name type="scientific">Gluconobacter cerinus</name>
    <dbReference type="NCBI Taxonomy" id="38307"/>
    <lineage>
        <taxon>Bacteria</taxon>
        <taxon>Pseudomonadati</taxon>
        <taxon>Pseudomonadota</taxon>
        <taxon>Alphaproteobacteria</taxon>
        <taxon>Acetobacterales</taxon>
        <taxon>Acetobacteraceae</taxon>
        <taxon>Gluconobacter</taxon>
    </lineage>
</organism>
<dbReference type="EMBL" id="BSNU01000016">
    <property type="protein sequence ID" value="GLQ64340.1"/>
    <property type="molecule type" value="Genomic_DNA"/>
</dbReference>
<name>A0AAV5NJP4_9PROT</name>
<protein>
    <recommendedName>
        <fullName evidence="1">CobQ/CobB/MinD/ParA nucleotide binding domain-containing protein</fullName>
    </recommendedName>
</protein>
<gene>
    <name evidence="2" type="ORF">GCM10007867_31870</name>
</gene>
<dbReference type="RefSeq" id="WP_211503600.1">
    <property type="nucleotide sequence ID" value="NZ_BSNU01000016.1"/>
</dbReference>
<feature type="domain" description="CobQ/CobB/MinD/ParA nucleotide binding" evidence="1">
    <location>
        <begin position="4"/>
        <end position="44"/>
    </location>
</feature>
<evidence type="ECO:0000313" key="3">
    <source>
        <dbReference type="Proteomes" id="UP001156614"/>
    </source>
</evidence>
<accession>A0AAV5NJP4</accession>
<dbReference type="CDD" id="cd02042">
    <property type="entry name" value="ParAB_family"/>
    <property type="match status" value="1"/>
</dbReference>
<dbReference type="InterPro" id="IPR027417">
    <property type="entry name" value="P-loop_NTPase"/>
</dbReference>
<dbReference type="Pfam" id="PF01656">
    <property type="entry name" value="CbiA"/>
    <property type="match status" value="1"/>
</dbReference>